<protein>
    <submittedName>
        <fullName evidence="1">Uncharacterized protein</fullName>
    </submittedName>
</protein>
<reference evidence="1 2" key="1">
    <citation type="journal article" date="2014" name="Nat. Genet.">
        <title>Genome and transcriptome of the porcine whipworm Trichuris suis.</title>
        <authorList>
            <person name="Jex A.R."/>
            <person name="Nejsum P."/>
            <person name="Schwarz E.M."/>
            <person name="Hu L."/>
            <person name="Young N.D."/>
            <person name="Hall R.S."/>
            <person name="Korhonen P.K."/>
            <person name="Liao S."/>
            <person name="Thamsborg S."/>
            <person name="Xia J."/>
            <person name="Xu P."/>
            <person name="Wang S."/>
            <person name="Scheerlinck J.P."/>
            <person name="Hofmann A."/>
            <person name="Sternberg P.W."/>
            <person name="Wang J."/>
            <person name="Gasser R.B."/>
        </authorList>
    </citation>
    <scope>NUCLEOTIDE SEQUENCE [LARGE SCALE GENOMIC DNA]</scope>
    <source>
        <strain evidence="1">DCEP-RM93M</strain>
    </source>
</reference>
<evidence type="ECO:0000313" key="2">
    <source>
        <dbReference type="Proteomes" id="UP000030764"/>
    </source>
</evidence>
<gene>
    <name evidence="1" type="ORF">M513_07500</name>
</gene>
<sequence>MALSTLQKIKVSRTIVLTSFFNHSSRHRLYNSSGRCCTCTRENRILAVAYASFRVRNVTTNRHSQIAMPRFIPVATAFINSKQNICPYRQQWRLATAY</sequence>
<name>A0A085M325_9BILA</name>
<evidence type="ECO:0000313" key="1">
    <source>
        <dbReference type="EMBL" id="KFD51621.1"/>
    </source>
</evidence>
<dbReference type="AlphaFoldDB" id="A0A085M325"/>
<dbReference type="EMBL" id="KL363237">
    <property type="protein sequence ID" value="KFD51621.1"/>
    <property type="molecule type" value="Genomic_DNA"/>
</dbReference>
<keyword evidence="2" id="KW-1185">Reference proteome</keyword>
<proteinExistence type="predicted"/>
<dbReference type="Proteomes" id="UP000030764">
    <property type="component" value="Unassembled WGS sequence"/>
</dbReference>
<organism evidence="1 2">
    <name type="scientific">Trichuris suis</name>
    <name type="common">pig whipworm</name>
    <dbReference type="NCBI Taxonomy" id="68888"/>
    <lineage>
        <taxon>Eukaryota</taxon>
        <taxon>Metazoa</taxon>
        <taxon>Ecdysozoa</taxon>
        <taxon>Nematoda</taxon>
        <taxon>Enoplea</taxon>
        <taxon>Dorylaimia</taxon>
        <taxon>Trichinellida</taxon>
        <taxon>Trichuridae</taxon>
        <taxon>Trichuris</taxon>
    </lineage>
</organism>
<accession>A0A085M325</accession>